<protein>
    <submittedName>
        <fullName evidence="1">Uncharacterized protein</fullName>
    </submittedName>
</protein>
<organism evidence="1 2">
    <name type="scientific">Flavobacterium psychrotolerans</name>
    <dbReference type="NCBI Taxonomy" id="2169410"/>
    <lineage>
        <taxon>Bacteria</taxon>
        <taxon>Pseudomonadati</taxon>
        <taxon>Bacteroidota</taxon>
        <taxon>Flavobacteriia</taxon>
        <taxon>Flavobacteriales</taxon>
        <taxon>Flavobacteriaceae</taxon>
        <taxon>Flavobacterium</taxon>
    </lineage>
</organism>
<reference evidence="1 2" key="1">
    <citation type="submission" date="2018-04" db="EMBL/GenBank/DDBJ databases">
        <title>Flavobacterium sp. nov., isolated from glacier ice.</title>
        <authorList>
            <person name="Liu Q."/>
            <person name="Xin Y.-H."/>
        </authorList>
    </citation>
    <scope>NUCLEOTIDE SEQUENCE [LARGE SCALE GENOMIC DNA]</scope>
    <source>
        <strain evidence="1 2">RB1R5</strain>
    </source>
</reference>
<dbReference type="Proteomes" id="UP000245449">
    <property type="component" value="Unassembled WGS sequence"/>
</dbReference>
<dbReference type="OrthoDB" id="7000645at2"/>
<gene>
    <name evidence="1" type="ORF">DB895_04740</name>
</gene>
<evidence type="ECO:0000313" key="1">
    <source>
        <dbReference type="EMBL" id="PWA06208.1"/>
    </source>
</evidence>
<evidence type="ECO:0000313" key="2">
    <source>
        <dbReference type="Proteomes" id="UP000245449"/>
    </source>
</evidence>
<dbReference type="RefSeq" id="WP_116724211.1">
    <property type="nucleotide sequence ID" value="NZ_QCZI01000004.1"/>
</dbReference>
<proteinExistence type="predicted"/>
<name>A0A2U1JMX3_9FLAO</name>
<dbReference type="AlphaFoldDB" id="A0A2U1JMX3"/>
<accession>A0A2U1JMX3</accession>
<dbReference type="EMBL" id="QCZI01000004">
    <property type="protein sequence ID" value="PWA06208.1"/>
    <property type="molecule type" value="Genomic_DNA"/>
</dbReference>
<keyword evidence="2" id="KW-1185">Reference proteome</keyword>
<sequence>MKGYDIIDIQKIDTHITFIRIHPYDITLTLKQVFESLSNISWISSFDEEYLQLAFKIRAEASIDYIANKIIKCDDDSVTSNPDRSDATKYLVQRIARFCTRAIAN</sequence>
<comment type="caution">
    <text evidence="1">The sequence shown here is derived from an EMBL/GenBank/DDBJ whole genome shotgun (WGS) entry which is preliminary data.</text>
</comment>